<dbReference type="AlphaFoldDB" id="A0A1I2AW88"/>
<evidence type="ECO:0000259" key="12">
    <source>
        <dbReference type="Pfam" id="PF00483"/>
    </source>
</evidence>
<feature type="domain" description="Nucleotidyl transferase" evidence="12">
    <location>
        <begin position="2"/>
        <end position="235"/>
    </location>
</feature>
<accession>A0A1I2AW88</accession>
<evidence type="ECO:0000256" key="6">
    <source>
        <dbReference type="ARBA" id="ARBA00022695"/>
    </source>
</evidence>
<comment type="similarity">
    <text evidence="2">Belongs to the glucose-1-phosphate thymidylyltransferase family.</text>
</comment>
<keyword evidence="7" id="KW-0479">Metal-binding</keyword>
<evidence type="ECO:0000256" key="9">
    <source>
        <dbReference type="ARBA" id="ARBA00032492"/>
    </source>
</evidence>
<evidence type="ECO:0000256" key="3">
    <source>
        <dbReference type="ARBA" id="ARBA00012461"/>
    </source>
</evidence>
<keyword evidence="5 13" id="KW-0808">Transferase</keyword>
<dbReference type="SUPFAM" id="SSF53448">
    <property type="entry name" value="Nucleotide-diphospho-sugar transferases"/>
    <property type="match status" value="1"/>
</dbReference>
<dbReference type="Proteomes" id="UP000198855">
    <property type="component" value="Unassembled WGS sequence"/>
</dbReference>
<evidence type="ECO:0000256" key="10">
    <source>
        <dbReference type="ARBA" id="ARBA00032598"/>
    </source>
</evidence>
<proteinExistence type="inferred from homology"/>
<dbReference type="InterPro" id="IPR005835">
    <property type="entry name" value="NTP_transferase_dom"/>
</dbReference>
<evidence type="ECO:0000256" key="1">
    <source>
        <dbReference type="ARBA" id="ARBA00001946"/>
    </source>
</evidence>
<keyword evidence="8" id="KW-0460">Magnesium</keyword>
<evidence type="ECO:0000256" key="7">
    <source>
        <dbReference type="ARBA" id="ARBA00022723"/>
    </source>
</evidence>
<reference evidence="14" key="1">
    <citation type="submission" date="2016-10" db="EMBL/GenBank/DDBJ databases">
        <authorList>
            <person name="Varghese N."/>
            <person name="Submissions S."/>
        </authorList>
    </citation>
    <scope>NUCLEOTIDE SEQUENCE [LARGE SCALE GENOMIC DNA]</scope>
    <source>
        <strain evidence="14">CGMCC 1.10784</strain>
    </source>
</reference>
<protein>
    <recommendedName>
        <fullName evidence="4">Glucose-1-phosphate thymidylyltransferase</fullName>
        <ecNumber evidence="3">2.7.7.24</ecNumber>
    </recommendedName>
    <alternativeName>
        <fullName evidence="10">dTDP-glucose pyrophosphorylase</fullName>
    </alternativeName>
    <alternativeName>
        <fullName evidence="9">dTDP-glucose synthase</fullName>
    </alternativeName>
</protein>
<evidence type="ECO:0000256" key="8">
    <source>
        <dbReference type="ARBA" id="ARBA00022842"/>
    </source>
</evidence>
<dbReference type="Gene3D" id="3.90.550.10">
    <property type="entry name" value="Spore Coat Polysaccharide Biosynthesis Protein SpsA, Chain A"/>
    <property type="match status" value="1"/>
</dbReference>
<dbReference type="OrthoDB" id="9803871at2"/>
<dbReference type="EMBL" id="FOMT01000003">
    <property type="protein sequence ID" value="SFE48009.1"/>
    <property type="molecule type" value="Genomic_DNA"/>
</dbReference>
<gene>
    <name evidence="13" type="ORF">SAMN05216378_3263</name>
</gene>
<keyword evidence="6" id="KW-0548">Nucleotidyltransferase</keyword>
<evidence type="ECO:0000313" key="13">
    <source>
        <dbReference type="EMBL" id="SFE48009.1"/>
    </source>
</evidence>
<evidence type="ECO:0000256" key="4">
    <source>
        <dbReference type="ARBA" id="ARBA00017654"/>
    </source>
</evidence>
<sequence length="240" mass="26848">MKAVILAGGTGSRLMPLTSYINKHMLPIGRHPMIHHGIQTLRKAGIKEILITTNRQSAGMFIQYFGSGEEMAVSLAYRIQEGAGGIADALQLARPFIADGEKFLVLLGDNLFEEDLTPYIHEFQQQQDGAMVLLKEVDDPHRYGIPIFHPNGAIKHIVEKPEKPQSNLSVTGLYMYSSDVFQRIENISPSSRGELEITDLNNLYAAAGLLTYRTLSGWWMDAGTFESLKEASARYWDIEY</sequence>
<name>A0A1I2AW88_9BACL</name>
<evidence type="ECO:0000256" key="5">
    <source>
        <dbReference type="ARBA" id="ARBA00022679"/>
    </source>
</evidence>
<dbReference type="InterPro" id="IPR005907">
    <property type="entry name" value="G1P_thy_trans_s"/>
</dbReference>
<dbReference type="PANTHER" id="PTHR43532">
    <property type="entry name" value="GLUCOSE-1-PHOSPHATE THYMIDYLYLTRANSFERASE"/>
    <property type="match status" value="1"/>
</dbReference>
<dbReference type="GO" id="GO:0046872">
    <property type="term" value="F:metal ion binding"/>
    <property type="evidence" value="ECO:0007669"/>
    <property type="project" value="UniProtKB-KW"/>
</dbReference>
<dbReference type="InterPro" id="IPR029044">
    <property type="entry name" value="Nucleotide-diphossugar_trans"/>
</dbReference>
<evidence type="ECO:0000256" key="11">
    <source>
        <dbReference type="ARBA" id="ARBA00049336"/>
    </source>
</evidence>
<comment type="cofactor">
    <cofactor evidence="1">
        <name>Mg(2+)</name>
        <dbReference type="ChEBI" id="CHEBI:18420"/>
    </cofactor>
</comment>
<dbReference type="EC" id="2.7.7.24" evidence="3"/>
<dbReference type="RefSeq" id="WP_091186986.1">
    <property type="nucleotide sequence ID" value="NZ_FOMT01000003.1"/>
</dbReference>
<dbReference type="Pfam" id="PF00483">
    <property type="entry name" value="NTP_transferase"/>
    <property type="match status" value="1"/>
</dbReference>
<dbReference type="PANTHER" id="PTHR43532:SF1">
    <property type="entry name" value="GLUCOSE-1-PHOSPHATE THYMIDYLYLTRANSFERASE 1"/>
    <property type="match status" value="1"/>
</dbReference>
<evidence type="ECO:0000313" key="14">
    <source>
        <dbReference type="Proteomes" id="UP000198855"/>
    </source>
</evidence>
<keyword evidence="14" id="KW-1185">Reference proteome</keyword>
<organism evidence="13 14">
    <name type="scientific">Paenibacillus catalpae</name>
    <dbReference type="NCBI Taxonomy" id="1045775"/>
    <lineage>
        <taxon>Bacteria</taxon>
        <taxon>Bacillati</taxon>
        <taxon>Bacillota</taxon>
        <taxon>Bacilli</taxon>
        <taxon>Bacillales</taxon>
        <taxon>Paenibacillaceae</taxon>
        <taxon>Paenibacillus</taxon>
    </lineage>
</organism>
<dbReference type="GO" id="GO:0008879">
    <property type="term" value="F:glucose-1-phosphate thymidylyltransferase activity"/>
    <property type="evidence" value="ECO:0007669"/>
    <property type="project" value="UniProtKB-EC"/>
</dbReference>
<evidence type="ECO:0000256" key="2">
    <source>
        <dbReference type="ARBA" id="ARBA00010480"/>
    </source>
</evidence>
<dbReference type="STRING" id="1045775.SAMN05216378_3263"/>
<comment type="catalytic activity">
    <reaction evidence="11">
        <text>dTTP + alpha-D-glucose 1-phosphate + H(+) = dTDP-alpha-D-glucose + diphosphate</text>
        <dbReference type="Rhea" id="RHEA:15225"/>
        <dbReference type="ChEBI" id="CHEBI:15378"/>
        <dbReference type="ChEBI" id="CHEBI:33019"/>
        <dbReference type="ChEBI" id="CHEBI:37568"/>
        <dbReference type="ChEBI" id="CHEBI:57477"/>
        <dbReference type="ChEBI" id="CHEBI:58601"/>
        <dbReference type="EC" id="2.7.7.24"/>
    </reaction>
</comment>